<accession>X0UDX7</accession>
<comment type="caution">
    <text evidence="3">The sequence shown here is derived from an EMBL/GenBank/DDBJ whole genome shotgun (WGS) entry which is preliminary data.</text>
</comment>
<dbReference type="PROSITE" id="PS50110">
    <property type="entry name" value="RESPONSE_REGULATORY"/>
    <property type="match status" value="1"/>
</dbReference>
<evidence type="ECO:0000313" key="3">
    <source>
        <dbReference type="EMBL" id="GAF97491.1"/>
    </source>
</evidence>
<gene>
    <name evidence="3" type="ORF">S01H1_24685</name>
</gene>
<dbReference type="SMART" id="SM00448">
    <property type="entry name" value="REC"/>
    <property type="match status" value="1"/>
</dbReference>
<name>X0UDX7_9ZZZZ</name>
<dbReference type="PANTHER" id="PTHR44591">
    <property type="entry name" value="STRESS RESPONSE REGULATOR PROTEIN 1"/>
    <property type="match status" value="1"/>
</dbReference>
<dbReference type="Pfam" id="PF00072">
    <property type="entry name" value="Response_reg"/>
    <property type="match status" value="1"/>
</dbReference>
<dbReference type="InterPro" id="IPR001789">
    <property type="entry name" value="Sig_transdc_resp-reg_receiver"/>
</dbReference>
<dbReference type="GO" id="GO:0000160">
    <property type="term" value="P:phosphorelay signal transduction system"/>
    <property type="evidence" value="ECO:0007669"/>
    <property type="project" value="InterPro"/>
</dbReference>
<protein>
    <recommendedName>
        <fullName evidence="2">Response regulatory domain-containing protein</fullName>
    </recommendedName>
</protein>
<sequence length="185" mass="21176">MRKILIAIDNDFIRETYSEVFKEDNFEVFMVKKGKEAIDLAKKELPDIIIADTELSEMGGLKLIEALKEEASTEKIPVIIFSQIEKQKDRAKAMELEAKDFITAVIVTPIEVVRRVKIALGEQKSYRIFPQKNLYNAKELITDLGYTYDFKCSGCGNDLVFYLIRDLSKGEKYFILSVICPECGK</sequence>
<dbReference type="AlphaFoldDB" id="X0UDX7"/>
<dbReference type="InterPro" id="IPR011006">
    <property type="entry name" value="CheY-like_superfamily"/>
</dbReference>
<evidence type="ECO:0000256" key="1">
    <source>
        <dbReference type="ARBA" id="ARBA00022553"/>
    </source>
</evidence>
<evidence type="ECO:0000259" key="2">
    <source>
        <dbReference type="PROSITE" id="PS50110"/>
    </source>
</evidence>
<dbReference type="CDD" id="cd00156">
    <property type="entry name" value="REC"/>
    <property type="match status" value="1"/>
</dbReference>
<feature type="domain" description="Response regulatory" evidence="2">
    <location>
        <begin position="3"/>
        <end position="119"/>
    </location>
</feature>
<dbReference type="EMBL" id="BARS01014852">
    <property type="protein sequence ID" value="GAF97491.1"/>
    <property type="molecule type" value="Genomic_DNA"/>
</dbReference>
<dbReference type="Gene3D" id="3.40.50.2300">
    <property type="match status" value="1"/>
</dbReference>
<proteinExistence type="predicted"/>
<dbReference type="SUPFAM" id="SSF52172">
    <property type="entry name" value="CheY-like"/>
    <property type="match status" value="1"/>
</dbReference>
<reference evidence="3" key="1">
    <citation type="journal article" date="2014" name="Front. Microbiol.">
        <title>High frequency of phylogenetically diverse reductive dehalogenase-homologous genes in deep subseafloor sedimentary metagenomes.</title>
        <authorList>
            <person name="Kawai M."/>
            <person name="Futagami T."/>
            <person name="Toyoda A."/>
            <person name="Takaki Y."/>
            <person name="Nishi S."/>
            <person name="Hori S."/>
            <person name="Arai W."/>
            <person name="Tsubouchi T."/>
            <person name="Morono Y."/>
            <person name="Uchiyama I."/>
            <person name="Ito T."/>
            <person name="Fujiyama A."/>
            <person name="Inagaki F."/>
            <person name="Takami H."/>
        </authorList>
    </citation>
    <scope>NUCLEOTIDE SEQUENCE</scope>
    <source>
        <strain evidence="3">Expedition CK06-06</strain>
    </source>
</reference>
<dbReference type="InterPro" id="IPR050595">
    <property type="entry name" value="Bact_response_regulator"/>
</dbReference>
<organism evidence="3">
    <name type="scientific">marine sediment metagenome</name>
    <dbReference type="NCBI Taxonomy" id="412755"/>
    <lineage>
        <taxon>unclassified sequences</taxon>
        <taxon>metagenomes</taxon>
        <taxon>ecological metagenomes</taxon>
    </lineage>
</organism>
<keyword evidence="1" id="KW-0597">Phosphoprotein</keyword>
<dbReference type="PANTHER" id="PTHR44591:SF3">
    <property type="entry name" value="RESPONSE REGULATORY DOMAIN-CONTAINING PROTEIN"/>
    <property type="match status" value="1"/>
</dbReference>